<keyword evidence="1" id="KW-0285">Flavoprotein</keyword>
<accession>A0ABN7PNC2</accession>
<name>A0ABN7PNC2_TIMPD</name>
<dbReference type="EMBL" id="CAJPIN010123365">
    <property type="protein sequence ID" value="CAG2069239.1"/>
    <property type="molecule type" value="Genomic_DNA"/>
</dbReference>
<dbReference type="Gene3D" id="2.40.30.10">
    <property type="entry name" value="Translation factors"/>
    <property type="match status" value="1"/>
</dbReference>
<feature type="non-terminal residue" evidence="3">
    <location>
        <position position="106"/>
    </location>
</feature>
<feature type="domain" description="Sulfite reductase [NADPH] flavoprotein alpha-component-like FAD-binding" evidence="2">
    <location>
        <begin position="63"/>
        <end position="106"/>
    </location>
</feature>
<organism evidence="3 4">
    <name type="scientific">Timema podura</name>
    <name type="common">Walking stick</name>
    <dbReference type="NCBI Taxonomy" id="61482"/>
    <lineage>
        <taxon>Eukaryota</taxon>
        <taxon>Metazoa</taxon>
        <taxon>Ecdysozoa</taxon>
        <taxon>Arthropoda</taxon>
        <taxon>Hexapoda</taxon>
        <taxon>Insecta</taxon>
        <taxon>Pterygota</taxon>
        <taxon>Neoptera</taxon>
        <taxon>Polyneoptera</taxon>
        <taxon>Phasmatodea</taxon>
        <taxon>Timematodea</taxon>
        <taxon>Timematoidea</taxon>
        <taxon>Timematidae</taxon>
        <taxon>Timema</taxon>
    </lineage>
</organism>
<dbReference type="Pfam" id="PF00667">
    <property type="entry name" value="FAD_binding_1"/>
    <property type="match status" value="1"/>
</dbReference>
<reference evidence="3" key="1">
    <citation type="submission" date="2021-03" db="EMBL/GenBank/DDBJ databases">
        <authorList>
            <person name="Tran Van P."/>
        </authorList>
    </citation>
    <scope>NUCLEOTIDE SEQUENCE</scope>
</reference>
<evidence type="ECO:0000313" key="4">
    <source>
        <dbReference type="Proteomes" id="UP001153148"/>
    </source>
</evidence>
<evidence type="ECO:0000256" key="1">
    <source>
        <dbReference type="ARBA" id="ARBA00022630"/>
    </source>
</evidence>
<sequence>IEEDFITWKDRFWPAVCDFFGIESTGEDVSVRQYKLTEHEEVNHDRVYTGEVARLHSLKNQRPPFDAKNPFLAKIKVNRELHKSGERSCMHIEFDIEGSKMRYETG</sequence>
<dbReference type="InterPro" id="IPR003097">
    <property type="entry name" value="CysJ-like_FAD-binding"/>
</dbReference>
<keyword evidence="4" id="KW-1185">Reference proteome</keyword>
<dbReference type="PANTHER" id="PTHR19384:SF17">
    <property type="entry name" value="NADPH--CYTOCHROME P450 REDUCTASE"/>
    <property type="match status" value="1"/>
</dbReference>
<dbReference type="SUPFAM" id="SSF63380">
    <property type="entry name" value="Riboflavin synthase domain-like"/>
    <property type="match status" value="1"/>
</dbReference>
<protein>
    <recommendedName>
        <fullName evidence="2">Sulfite reductase [NADPH] flavoprotein alpha-component-like FAD-binding domain-containing protein</fullName>
    </recommendedName>
</protein>
<feature type="non-terminal residue" evidence="3">
    <location>
        <position position="1"/>
    </location>
</feature>
<dbReference type="PANTHER" id="PTHR19384">
    <property type="entry name" value="NITRIC OXIDE SYNTHASE-RELATED"/>
    <property type="match status" value="1"/>
</dbReference>
<evidence type="ECO:0000259" key="2">
    <source>
        <dbReference type="Pfam" id="PF00667"/>
    </source>
</evidence>
<evidence type="ECO:0000313" key="3">
    <source>
        <dbReference type="EMBL" id="CAG2069239.1"/>
    </source>
</evidence>
<comment type="caution">
    <text evidence="3">The sequence shown here is derived from an EMBL/GenBank/DDBJ whole genome shotgun (WGS) entry which is preliminary data.</text>
</comment>
<gene>
    <name evidence="3" type="ORF">TPAB3V08_LOCUS16182</name>
</gene>
<dbReference type="InterPro" id="IPR017938">
    <property type="entry name" value="Riboflavin_synthase-like_b-brl"/>
</dbReference>
<proteinExistence type="predicted"/>
<dbReference type="Proteomes" id="UP001153148">
    <property type="component" value="Unassembled WGS sequence"/>
</dbReference>